<evidence type="ECO:0008006" key="4">
    <source>
        <dbReference type="Google" id="ProtNLM"/>
    </source>
</evidence>
<dbReference type="EMBL" id="CP095049">
    <property type="protein sequence ID" value="UOQ50693.1"/>
    <property type="molecule type" value="Genomic_DNA"/>
</dbReference>
<keyword evidence="1" id="KW-0238">DNA-binding</keyword>
<gene>
    <name evidence="2" type="ORF">MUN80_13075</name>
</gene>
<keyword evidence="3" id="KW-1185">Reference proteome</keyword>
<evidence type="ECO:0000313" key="3">
    <source>
        <dbReference type="Proteomes" id="UP000831785"/>
    </source>
</evidence>
<evidence type="ECO:0000256" key="1">
    <source>
        <dbReference type="ARBA" id="ARBA00023125"/>
    </source>
</evidence>
<dbReference type="SUPFAM" id="SSF47823">
    <property type="entry name" value="lambda integrase-like, N-terminal domain"/>
    <property type="match status" value="1"/>
</dbReference>
<sequence length="144" mass="16010">MTAGLEDADNTKEAYAGDWRRFTTWCTEYSCQSLPADVPTLVGFVTHLTELGRKTATIRRHVASIAKAHRLAGQPVPSADEKFKVFMEGVTRVKDVRQRQVPAFKLEHFKRAVQEIDTSRPACGTRPCCCWASAEPSAATSWPV</sequence>
<dbReference type="RefSeq" id="WP_244713440.1">
    <property type="nucleotide sequence ID" value="NZ_CP095049.1"/>
</dbReference>
<dbReference type="Gene3D" id="1.10.150.130">
    <property type="match status" value="1"/>
</dbReference>
<reference evidence="2 3" key="1">
    <citation type="submission" date="2022-04" db="EMBL/GenBank/DDBJ databases">
        <title>Hymenobacter sp. isolated from the air.</title>
        <authorList>
            <person name="Won M."/>
            <person name="Lee C.-M."/>
            <person name="Woen H.-Y."/>
            <person name="Kwon S.-W."/>
        </authorList>
    </citation>
    <scope>NUCLEOTIDE SEQUENCE [LARGE SCALE GENOMIC DNA]</scope>
    <source>
        <strain evidence="3">5116 S-27</strain>
    </source>
</reference>
<evidence type="ECO:0000313" key="2">
    <source>
        <dbReference type="EMBL" id="UOQ50693.1"/>
    </source>
</evidence>
<protein>
    <recommendedName>
        <fullName evidence="4">Core-binding (CB) domain-containing protein</fullName>
    </recommendedName>
</protein>
<dbReference type="InterPro" id="IPR010998">
    <property type="entry name" value="Integrase_recombinase_N"/>
</dbReference>
<proteinExistence type="predicted"/>
<name>A0ABY4F1Z4_9BACT</name>
<organism evidence="2 3">
    <name type="scientific">Hymenobacter cellulosivorans</name>
    <dbReference type="NCBI Taxonomy" id="2932249"/>
    <lineage>
        <taxon>Bacteria</taxon>
        <taxon>Pseudomonadati</taxon>
        <taxon>Bacteroidota</taxon>
        <taxon>Cytophagia</taxon>
        <taxon>Cytophagales</taxon>
        <taxon>Hymenobacteraceae</taxon>
        <taxon>Hymenobacter</taxon>
    </lineage>
</organism>
<dbReference type="Proteomes" id="UP000831785">
    <property type="component" value="Chromosome"/>
</dbReference>
<accession>A0ABY4F1Z4</accession>